<name>A0A6J4P420_9CYAN</name>
<evidence type="ECO:0000313" key="2">
    <source>
        <dbReference type="EMBL" id="CAA9405559.1"/>
    </source>
</evidence>
<keyword evidence="1" id="KW-0472">Membrane</keyword>
<keyword evidence="1" id="KW-1133">Transmembrane helix</keyword>
<feature type="transmembrane region" description="Helical" evidence="1">
    <location>
        <begin position="12"/>
        <end position="34"/>
    </location>
</feature>
<keyword evidence="1" id="KW-0812">Transmembrane</keyword>
<dbReference type="AlphaFoldDB" id="A0A6J4P420"/>
<evidence type="ECO:0000256" key="1">
    <source>
        <dbReference type="SAM" id="Phobius"/>
    </source>
</evidence>
<organism evidence="2">
    <name type="scientific">uncultured Leptolyngbya sp</name>
    <dbReference type="NCBI Taxonomy" id="332963"/>
    <lineage>
        <taxon>Bacteria</taxon>
        <taxon>Bacillati</taxon>
        <taxon>Cyanobacteriota</taxon>
        <taxon>Cyanophyceae</taxon>
        <taxon>Leptolyngbyales</taxon>
        <taxon>Leptolyngbyaceae</taxon>
        <taxon>Leptolyngbya group</taxon>
        <taxon>Leptolyngbya</taxon>
        <taxon>environmental samples</taxon>
    </lineage>
</organism>
<feature type="transmembrane region" description="Helical" evidence="1">
    <location>
        <begin position="46"/>
        <end position="76"/>
    </location>
</feature>
<sequence length="102" mass="11360">MTYIKKSDLLCIQLHVILRIVVVYVIFLVLWIMLTFTQLGSLCFAIAAFVVTSFLVTLAFYLLLLLLAAFLTAILARTTPGILGKYAFALESDGLLVKFLGR</sequence>
<dbReference type="EMBL" id="CADCTY010002118">
    <property type="protein sequence ID" value="CAA9405559.1"/>
    <property type="molecule type" value="Genomic_DNA"/>
</dbReference>
<gene>
    <name evidence="2" type="ORF">AVDCRST_MAG94-6142</name>
</gene>
<accession>A0A6J4P420</accession>
<reference evidence="2" key="1">
    <citation type="submission" date="2020-02" db="EMBL/GenBank/DDBJ databases">
        <authorList>
            <person name="Meier V. D."/>
        </authorList>
    </citation>
    <scope>NUCLEOTIDE SEQUENCE</scope>
    <source>
        <strain evidence="2">AVDCRST_MAG94</strain>
    </source>
</reference>
<proteinExistence type="predicted"/>
<protein>
    <submittedName>
        <fullName evidence="2">Uncharacterized protein</fullName>
    </submittedName>
</protein>